<dbReference type="InterPro" id="IPR027463">
    <property type="entry name" value="AcrB_DN_DC_subdom"/>
</dbReference>
<dbReference type="PRINTS" id="PR00702">
    <property type="entry name" value="ACRIFLAVINRP"/>
</dbReference>
<feature type="transmembrane region" description="Helical" evidence="7">
    <location>
        <begin position="369"/>
        <end position="389"/>
    </location>
</feature>
<name>A0ABV6YX96_UNCC1</name>
<dbReference type="Proteomes" id="UP001594351">
    <property type="component" value="Unassembled WGS sequence"/>
</dbReference>
<accession>A0ABV6YX96</accession>
<protein>
    <submittedName>
        <fullName evidence="8">Efflux RND transporter permease subunit</fullName>
    </submittedName>
</protein>
<evidence type="ECO:0000313" key="9">
    <source>
        <dbReference type="Proteomes" id="UP001594351"/>
    </source>
</evidence>
<dbReference type="SUPFAM" id="SSF82714">
    <property type="entry name" value="Multidrug efflux transporter AcrB TolC docking domain, DN and DC subdomains"/>
    <property type="match status" value="2"/>
</dbReference>
<proteinExistence type="predicted"/>
<dbReference type="PANTHER" id="PTHR32063">
    <property type="match status" value="1"/>
</dbReference>
<dbReference type="Gene3D" id="3.30.70.1430">
    <property type="entry name" value="Multidrug efflux transporter AcrB pore domain"/>
    <property type="match status" value="2"/>
</dbReference>
<dbReference type="InterPro" id="IPR001036">
    <property type="entry name" value="Acrflvin-R"/>
</dbReference>
<feature type="transmembrane region" description="Helical" evidence="7">
    <location>
        <begin position="524"/>
        <end position="550"/>
    </location>
</feature>
<feature type="transmembrane region" description="Helical" evidence="7">
    <location>
        <begin position="395"/>
        <end position="420"/>
    </location>
</feature>
<keyword evidence="6 7" id="KW-0472">Membrane</keyword>
<evidence type="ECO:0000256" key="2">
    <source>
        <dbReference type="ARBA" id="ARBA00022448"/>
    </source>
</evidence>
<evidence type="ECO:0000256" key="5">
    <source>
        <dbReference type="ARBA" id="ARBA00022989"/>
    </source>
</evidence>
<feature type="transmembrane region" description="Helical" evidence="7">
    <location>
        <begin position="921"/>
        <end position="945"/>
    </location>
</feature>
<dbReference type="InterPro" id="IPR004763">
    <property type="entry name" value="CusA-like"/>
</dbReference>
<dbReference type="NCBIfam" id="TIGR00914">
    <property type="entry name" value="2A0601"/>
    <property type="match status" value="1"/>
</dbReference>
<dbReference type="Gene3D" id="3.30.2090.10">
    <property type="entry name" value="Multidrug efflux transporter AcrB TolC docking domain, DN and DC subdomains"/>
    <property type="match status" value="2"/>
</dbReference>
<evidence type="ECO:0000256" key="6">
    <source>
        <dbReference type="ARBA" id="ARBA00023136"/>
    </source>
</evidence>
<dbReference type="PANTHER" id="PTHR32063:SF24">
    <property type="entry name" value="CATION EFFLUX SYSTEM (ACRB_ACRD_ACRF FAMILY)"/>
    <property type="match status" value="1"/>
</dbReference>
<sequence>MINSVVEIAVKQRLLVLIGIIGLTIFGVYQYRQLPIDAFPDISPIMVPVFAEAHGMAPEEIERLITFPIESAMNGLPGVTQIKSTSAFGMAVIYVYFSDVTEIYFARQIVAERLAGAMADLPEMHEPPMLGPISTGLGQIFIYYLTLDESVETVGKDKNTYLREINDWIVKFQLQTVPGVTDILSIGGHVLQYQIKVNPYALSKFSISLAEIVDAVRENNRNAGGQFLVLNSEEYLVRGIGLVQTLDHIKNIQLKVIDGIPIKISDVAETSYGNEIRRGVVTRNGVEEVVSGIVLQLFGENTSQVIQGLYNKIPEVQSSLPPGVTLVPYYEQAELVANATTTVKSALLQGAVLVLLVLFIFMGNVRTSIIVALALPMCVFVAIIFMGFAGLSANLMSLGGIAVGIGMLGDGSIVMVENIFRHLSSSKNGKERKLNIILAAAREVNRPIVFSVAIIIIVFLPLFTLQGVEGKMFSPMAFTISFALLGSIFAALVMAPALSTFLLTTGRGKEFFFLRYLKMIYIPLLRLAIKWRMLVVLFTLILFALSLYLIPKLGTEFIPTLEEGSILIGVTMAPSISLVKATETIMKLERYIVEFDEVEQTISRIGRPEAGSHPHPVNYAEIHVELKPRAQWKKQNTKNELIKAMNNAIGTYPGVQLNFTQPIQNAFDELLSGIKAQLAIKLFGDDLTTLRDKANEIKNAIHTIPGLVDLAVEQSFGQPQVQIIADRDACARYGVNVSDILELVELAIGGEVVDQIFLNTRRFGIHIRYMEIYRSEPETIKNLMVHTENGSLIPLSQVAAVTSVMGPIQLNREKNQRRWIIQANVRGRDLGSVVADIKGNINQKITLPPGYYIEYGGQFENQERAMARLSVIVPLAICLIFLMLYLTCNSMRNALLIIINVPLALIGGVIGLFITGEYLSVPAAIGFIALFGIAVQNGVVLVSYIKQLREEGIPLPEALIQGGSLRLRPVLMTAWTTVLGLVPLLMSQGIGSEVQRPLATVVVYGLVSSTLLTLFLIPALYGWFEQKTTKS</sequence>
<evidence type="ECO:0000256" key="3">
    <source>
        <dbReference type="ARBA" id="ARBA00022475"/>
    </source>
</evidence>
<feature type="transmembrane region" description="Helical" evidence="7">
    <location>
        <begin position="894"/>
        <end position="915"/>
    </location>
</feature>
<reference evidence="8 9" key="1">
    <citation type="submission" date="2024-09" db="EMBL/GenBank/DDBJ databases">
        <title>Laminarin stimulates single cell rates of sulfate reduction while oxygen inhibits transcriptomic activity in coastal marine sediment.</title>
        <authorList>
            <person name="Lindsay M."/>
            <person name="Orcutt B."/>
            <person name="Emerson D."/>
            <person name="Stepanauskas R."/>
            <person name="D'Angelo T."/>
        </authorList>
    </citation>
    <scope>NUCLEOTIDE SEQUENCE [LARGE SCALE GENOMIC DNA]</scope>
    <source>
        <strain evidence="8">SAG AM-311-K15</strain>
    </source>
</reference>
<feature type="transmembrane region" description="Helical" evidence="7">
    <location>
        <begin position="12"/>
        <end position="31"/>
    </location>
</feature>
<feature type="transmembrane region" description="Helical" evidence="7">
    <location>
        <begin position="448"/>
        <end position="468"/>
    </location>
</feature>
<dbReference type="Pfam" id="PF00873">
    <property type="entry name" value="ACR_tran"/>
    <property type="match status" value="1"/>
</dbReference>
<organism evidence="8 9">
    <name type="scientific">candidate division CSSED10-310 bacterium</name>
    <dbReference type="NCBI Taxonomy" id="2855610"/>
    <lineage>
        <taxon>Bacteria</taxon>
        <taxon>Bacteria division CSSED10-310</taxon>
    </lineage>
</organism>
<evidence type="ECO:0000256" key="1">
    <source>
        <dbReference type="ARBA" id="ARBA00004651"/>
    </source>
</evidence>
<keyword evidence="2" id="KW-0813">Transport</keyword>
<evidence type="ECO:0000313" key="8">
    <source>
        <dbReference type="EMBL" id="MFC1850824.1"/>
    </source>
</evidence>
<feature type="transmembrane region" description="Helical" evidence="7">
    <location>
        <begin position="346"/>
        <end position="362"/>
    </location>
</feature>
<feature type="transmembrane region" description="Helical" evidence="7">
    <location>
        <begin position="965"/>
        <end position="986"/>
    </location>
</feature>
<keyword evidence="4 7" id="KW-0812">Transmembrane</keyword>
<evidence type="ECO:0000256" key="7">
    <source>
        <dbReference type="SAM" id="Phobius"/>
    </source>
</evidence>
<dbReference type="EMBL" id="JBHPBY010000127">
    <property type="protein sequence ID" value="MFC1850824.1"/>
    <property type="molecule type" value="Genomic_DNA"/>
</dbReference>
<gene>
    <name evidence="8" type="ORF">ACFL27_11575</name>
</gene>
<feature type="transmembrane region" description="Helical" evidence="7">
    <location>
        <begin position="480"/>
        <end position="503"/>
    </location>
</feature>
<dbReference type="Gene3D" id="3.30.70.1440">
    <property type="entry name" value="Multidrug efflux transporter AcrB pore domain"/>
    <property type="match status" value="1"/>
</dbReference>
<dbReference type="Gene3D" id="1.20.1640.10">
    <property type="entry name" value="Multidrug efflux transporter AcrB transmembrane domain"/>
    <property type="match status" value="2"/>
</dbReference>
<comment type="subcellular location">
    <subcellularLocation>
        <location evidence="1">Cell membrane</location>
        <topology evidence="1">Multi-pass membrane protein</topology>
    </subcellularLocation>
</comment>
<keyword evidence="3" id="KW-1003">Cell membrane</keyword>
<dbReference type="Gene3D" id="3.30.70.1320">
    <property type="entry name" value="Multidrug efflux transporter AcrB pore domain like"/>
    <property type="match status" value="1"/>
</dbReference>
<dbReference type="SUPFAM" id="SSF82693">
    <property type="entry name" value="Multidrug efflux transporter AcrB pore domain, PN1, PN2, PC1 and PC2 subdomains"/>
    <property type="match status" value="1"/>
</dbReference>
<feature type="transmembrane region" description="Helical" evidence="7">
    <location>
        <begin position="998"/>
        <end position="1024"/>
    </location>
</feature>
<evidence type="ECO:0000256" key="4">
    <source>
        <dbReference type="ARBA" id="ARBA00022692"/>
    </source>
</evidence>
<feature type="transmembrane region" description="Helical" evidence="7">
    <location>
        <begin position="865"/>
        <end position="887"/>
    </location>
</feature>
<dbReference type="SUPFAM" id="SSF82866">
    <property type="entry name" value="Multidrug efflux transporter AcrB transmembrane domain"/>
    <property type="match status" value="2"/>
</dbReference>
<keyword evidence="5 7" id="KW-1133">Transmembrane helix</keyword>
<comment type="caution">
    <text evidence="8">The sequence shown here is derived from an EMBL/GenBank/DDBJ whole genome shotgun (WGS) entry which is preliminary data.</text>
</comment>
<keyword evidence="9" id="KW-1185">Reference proteome</keyword>